<accession>A0A420XM74</accession>
<evidence type="ECO:0000259" key="3">
    <source>
        <dbReference type="SMART" id="SM00331"/>
    </source>
</evidence>
<dbReference type="InterPro" id="IPR052016">
    <property type="entry name" value="Bact_Sigma-Reg"/>
</dbReference>
<dbReference type="SMART" id="SM00331">
    <property type="entry name" value="PP2C_SIG"/>
    <property type="match status" value="1"/>
</dbReference>
<dbReference type="Pfam" id="PF13581">
    <property type="entry name" value="HATPase_c_2"/>
    <property type="match status" value="1"/>
</dbReference>
<dbReference type="InParanoid" id="A0A420XM74"/>
<dbReference type="Gene3D" id="3.60.40.10">
    <property type="entry name" value="PPM-type phosphatase domain"/>
    <property type="match status" value="1"/>
</dbReference>
<reference evidence="4 5" key="1">
    <citation type="submission" date="2018-10" db="EMBL/GenBank/DDBJ databases">
        <title>Genomic Encyclopedia of Archaeal and Bacterial Type Strains, Phase II (KMG-II): from individual species to whole genera.</title>
        <authorList>
            <person name="Goeker M."/>
        </authorList>
    </citation>
    <scope>NUCLEOTIDE SEQUENCE [LARGE SCALE GENOMIC DNA]</scope>
    <source>
        <strain evidence="4 5">RP-AC37</strain>
    </source>
</reference>
<dbReference type="InterPro" id="IPR003594">
    <property type="entry name" value="HATPase_dom"/>
</dbReference>
<comment type="caution">
    <text evidence="4">The sequence shown here is derived from an EMBL/GenBank/DDBJ whole genome shotgun (WGS) entry which is preliminary data.</text>
</comment>
<dbReference type="Pfam" id="PF07228">
    <property type="entry name" value="SpoIIE"/>
    <property type="match status" value="1"/>
</dbReference>
<dbReference type="InterPro" id="IPR029016">
    <property type="entry name" value="GAF-like_dom_sf"/>
</dbReference>
<dbReference type="SUPFAM" id="SSF55781">
    <property type="entry name" value="GAF domain-like"/>
    <property type="match status" value="1"/>
</dbReference>
<feature type="compositionally biased region" description="Polar residues" evidence="2">
    <location>
        <begin position="1"/>
        <end position="10"/>
    </location>
</feature>
<feature type="domain" description="PPM-type phosphatase" evidence="3">
    <location>
        <begin position="302"/>
        <end position="533"/>
    </location>
</feature>
<dbReference type="PANTHER" id="PTHR43156:SF2">
    <property type="entry name" value="STAGE II SPORULATION PROTEIN E"/>
    <property type="match status" value="1"/>
</dbReference>
<dbReference type="AlphaFoldDB" id="A0A420XM74"/>
<dbReference type="InterPro" id="IPR001932">
    <property type="entry name" value="PPM-type_phosphatase-like_dom"/>
</dbReference>
<dbReference type="Proteomes" id="UP000281955">
    <property type="component" value="Unassembled WGS sequence"/>
</dbReference>
<protein>
    <submittedName>
        <fullName evidence="4">Serine phosphatase RsbU (Regulator of sigma subunit)</fullName>
    </submittedName>
</protein>
<sequence length="691" mass="70024">MQEVTPTVPGTSAGEPSGRRQGPGGDRVDALGRCARLAAAAASAAEVLEAAWSALGPHDLVLLAPGLGAPLRRTADGLEPAVLEVAEALGPEPQQLDGLWWVAERWPSGGLLAAGSTQRPGPDDLAMLSAVGQVCGLALAGLRLRRTVEAAAAFGAARDRAAVLAALTGLLVPACGQWCAVHLLDASRARLELAAVAHADPAEQQALEAFLDGFPVSLAAAGTPVVPAPDALTVPLGALGSSFGSVTVCDPGRPLPPAVVELVEEVARHAAVALHHAAGIAASRSVAESLQRALLPGSLPELPGVEVAAHYAPGGSGARGDWYDAFELPGGRLGFAVGDTMGRGVAAAAAMGQARAALRGFALEGHGPAELLRRLDGVVSAFDEPSLTTCVYAVYDPVARRMTAACAGHLPPLLVDGDGGGYLDVEVGVPLGAGGMRPGAYADTVVTVHPGTTVLLFTDGLLRHFGGAAGADGRTGGQADGLVEGAEGARAAVLRAAGGAVDRPVAELVERVLREVPGGADAPDDVALVALRAAVAEPVDPAGARSLEIELPASLQAARIARARVLAALTGWGHGGSDDAGGPGGFEAVDAVVLLTDELVTNAVVHAQSPLRLQVRATGTYLRVSVTDESPRLPSPRGNGVEEGSQPLDAVPEGGRGLRLVDLLASRWGVEPLPVGKRIWFEVELHEPDPR</sequence>
<dbReference type="CDD" id="cd16936">
    <property type="entry name" value="HATPase_RsbW-like"/>
    <property type="match status" value="1"/>
</dbReference>
<dbReference type="SUPFAM" id="SSF81606">
    <property type="entry name" value="PP2C-like"/>
    <property type="match status" value="1"/>
</dbReference>
<dbReference type="InterPro" id="IPR036457">
    <property type="entry name" value="PPM-type-like_dom_sf"/>
</dbReference>
<dbReference type="PANTHER" id="PTHR43156">
    <property type="entry name" value="STAGE II SPORULATION PROTEIN E-RELATED"/>
    <property type="match status" value="1"/>
</dbReference>
<keyword evidence="1" id="KW-0378">Hydrolase</keyword>
<dbReference type="GO" id="GO:0016791">
    <property type="term" value="F:phosphatase activity"/>
    <property type="evidence" value="ECO:0007669"/>
    <property type="project" value="TreeGrafter"/>
</dbReference>
<gene>
    <name evidence="4" type="ORF">CLV35_3206</name>
</gene>
<evidence type="ECO:0000313" key="5">
    <source>
        <dbReference type="Proteomes" id="UP000281955"/>
    </source>
</evidence>
<evidence type="ECO:0000313" key="4">
    <source>
        <dbReference type="EMBL" id="RKS71408.1"/>
    </source>
</evidence>
<dbReference type="EMBL" id="RBWV01000014">
    <property type="protein sequence ID" value="RKS71408.1"/>
    <property type="molecule type" value="Genomic_DNA"/>
</dbReference>
<evidence type="ECO:0000256" key="2">
    <source>
        <dbReference type="SAM" id="MobiDB-lite"/>
    </source>
</evidence>
<dbReference type="Gene3D" id="3.30.450.40">
    <property type="match status" value="1"/>
</dbReference>
<feature type="region of interest" description="Disordered" evidence="2">
    <location>
        <begin position="1"/>
        <end position="27"/>
    </location>
</feature>
<organism evidence="4 5">
    <name type="scientific">Motilibacter peucedani</name>
    <dbReference type="NCBI Taxonomy" id="598650"/>
    <lineage>
        <taxon>Bacteria</taxon>
        <taxon>Bacillati</taxon>
        <taxon>Actinomycetota</taxon>
        <taxon>Actinomycetes</taxon>
        <taxon>Motilibacterales</taxon>
        <taxon>Motilibacteraceae</taxon>
        <taxon>Motilibacter</taxon>
    </lineage>
</organism>
<dbReference type="InterPro" id="IPR036890">
    <property type="entry name" value="HATPase_C_sf"/>
</dbReference>
<evidence type="ECO:0000256" key="1">
    <source>
        <dbReference type="ARBA" id="ARBA00022801"/>
    </source>
</evidence>
<keyword evidence="5" id="KW-1185">Reference proteome</keyword>
<feature type="region of interest" description="Disordered" evidence="2">
    <location>
        <begin position="627"/>
        <end position="652"/>
    </location>
</feature>
<name>A0A420XM74_9ACTN</name>
<proteinExistence type="predicted"/>
<dbReference type="Gene3D" id="3.30.565.10">
    <property type="entry name" value="Histidine kinase-like ATPase, C-terminal domain"/>
    <property type="match status" value="1"/>
</dbReference>